<evidence type="ECO:0000313" key="2">
    <source>
        <dbReference type="EMBL" id="OUC89002.1"/>
    </source>
</evidence>
<evidence type="ECO:0000313" key="3">
    <source>
        <dbReference type="Proteomes" id="UP000194761"/>
    </source>
</evidence>
<gene>
    <name evidence="2" type="ORF">CA984_37205</name>
</gene>
<protein>
    <submittedName>
        <fullName evidence="2">Uncharacterized protein</fullName>
    </submittedName>
</protein>
<sequence length="320" mass="33950">MLIAVSSEGAVVLDTRAGAFLGVDRTGRRIWQDRTAYRRGSEAVCLARCPDAVFSGTWEASGPDPSPWRPTPAGARPFPGTGSSIRRVLTARSPSDAVIAEGPPDGAGRLRLVRTDGPPTRIPVPAAAGVVWSENATRTTALAVARGPGDRSEVLWFRRDRHGWRPLPGHLRAGPAWGACTAGQGEIAVLVGAEPMLVLRRAHPVPIKTDLETTGECAAGRAGAVVIARWKDGQARPHTAIRGVDASGAQTWARDIPAEVQVRAEPSGKRFVLVYGGTAELVDQRGRTTATHTGVLSAAYTATAELVLLRDGYRVQWLTS</sequence>
<dbReference type="AlphaFoldDB" id="A0A243R5I3"/>
<dbReference type="Proteomes" id="UP000194761">
    <property type="component" value="Unassembled WGS sequence"/>
</dbReference>
<feature type="region of interest" description="Disordered" evidence="1">
    <location>
        <begin position="58"/>
        <end position="82"/>
    </location>
</feature>
<accession>A0A243R5I3</accession>
<organism evidence="2 3">
    <name type="scientific">Streptosporangium minutum</name>
    <dbReference type="NCBI Taxonomy" id="569862"/>
    <lineage>
        <taxon>Bacteria</taxon>
        <taxon>Bacillati</taxon>
        <taxon>Actinomycetota</taxon>
        <taxon>Actinomycetes</taxon>
        <taxon>Streptosporangiales</taxon>
        <taxon>Streptosporangiaceae</taxon>
        <taxon>Streptosporangium</taxon>
    </lineage>
</organism>
<evidence type="ECO:0000256" key="1">
    <source>
        <dbReference type="SAM" id="MobiDB-lite"/>
    </source>
</evidence>
<name>A0A243R5I3_9ACTN</name>
<proteinExistence type="predicted"/>
<comment type="caution">
    <text evidence="2">The sequence shown here is derived from an EMBL/GenBank/DDBJ whole genome shotgun (WGS) entry which is preliminary data.</text>
</comment>
<keyword evidence="3" id="KW-1185">Reference proteome</keyword>
<reference evidence="2 3" key="1">
    <citation type="submission" date="2017-05" db="EMBL/GenBank/DDBJ databases">
        <title>Biotechnological potential of actinobacteria isolated from South African environments.</title>
        <authorList>
            <person name="Le Roes-Hill M."/>
            <person name="Prins A."/>
            <person name="Durrell K.A."/>
        </authorList>
    </citation>
    <scope>NUCLEOTIDE SEQUENCE [LARGE SCALE GENOMIC DNA]</scope>
    <source>
        <strain evidence="2">M26</strain>
    </source>
</reference>
<dbReference type="EMBL" id="NGFP01000271">
    <property type="protein sequence ID" value="OUC89002.1"/>
    <property type="molecule type" value="Genomic_DNA"/>
</dbReference>